<dbReference type="RefSeq" id="WP_226371615.1">
    <property type="nucleotide sequence ID" value="NZ_JAGIKX010000039.1"/>
</dbReference>
<dbReference type="EMBL" id="JAGIKX010000039">
    <property type="protein sequence ID" value="MBP2258864.1"/>
    <property type="molecule type" value="Genomic_DNA"/>
</dbReference>
<gene>
    <name evidence="1" type="ORF">J2Z81_002849</name>
</gene>
<proteinExistence type="predicted"/>
<comment type="caution">
    <text evidence="1">The sequence shown here is derived from an EMBL/GenBank/DDBJ whole genome shotgun (WGS) entry which is preliminary data.</text>
</comment>
<reference evidence="1 2" key="1">
    <citation type="submission" date="2021-03" db="EMBL/GenBank/DDBJ databases">
        <title>Genomic Encyclopedia of Type Strains, Phase IV (KMG-IV): sequencing the most valuable type-strain genomes for metagenomic binning, comparative biology and taxonomic classification.</title>
        <authorList>
            <person name="Goeker M."/>
        </authorList>
    </citation>
    <scope>NUCLEOTIDE SEQUENCE [LARGE SCALE GENOMIC DNA]</scope>
    <source>
        <strain evidence="1 2">DSM 25790</strain>
    </source>
</reference>
<organism evidence="1 2">
    <name type="scientific">Virgibacillus alimentarius</name>
    <dbReference type="NCBI Taxonomy" id="698769"/>
    <lineage>
        <taxon>Bacteria</taxon>
        <taxon>Bacillati</taxon>
        <taxon>Bacillota</taxon>
        <taxon>Bacilli</taxon>
        <taxon>Bacillales</taxon>
        <taxon>Bacillaceae</taxon>
        <taxon>Virgibacillus</taxon>
    </lineage>
</organism>
<evidence type="ECO:0000313" key="1">
    <source>
        <dbReference type="EMBL" id="MBP2258864.1"/>
    </source>
</evidence>
<dbReference type="Proteomes" id="UP001519294">
    <property type="component" value="Unassembled WGS sequence"/>
</dbReference>
<protein>
    <submittedName>
        <fullName evidence="1">Transcriptional regulator with AAA-type ATPase domain</fullName>
    </submittedName>
</protein>
<sequence length="175" mass="20432">MITPEDILKAERNGIHRNTLYSRIKTLKWDKGRAMTEPPVKSSKRMNWLKIAEENGITQSTFNARIYKYNWSYEKAATLPSPKRYDMVKWKEVAKQNGISEGTFKKRIYSFGWSYEKAATKPLRNQGYYNSLLKKAHANGVMLSYHSLYYRINKKGMTIEEAITTPLNAKRPLNK</sequence>
<name>A0ABS4SBT4_9BACI</name>
<keyword evidence="2" id="KW-1185">Reference proteome</keyword>
<accession>A0ABS4SBT4</accession>
<evidence type="ECO:0000313" key="2">
    <source>
        <dbReference type="Proteomes" id="UP001519294"/>
    </source>
</evidence>